<feature type="region of interest" description="Disordered" evidence="1">
    <location>
        <begin position="1"/>
        <end position="21"/>
    </location>
</feature>
<feature type="compositionally biased region" description="Basic and acidic residues" evidence="1">
    <location>
        <begin position="1"/>
        <end position="20"/>
    </location>
</feature>
<evidence type="ECO:0000256" key="1">
    <source>
        <dbReference type="SAM" id="MobiDB-lite"/>
    </source>
</evidence>
<protein>
    <submittedName>
        <fullName evidence="3">Uncharacterized protein</fullName>
    </submittedName>
</protein>
<gene>
    <name evidence="3" type="ORF">SAMN05660862_1746</name>
</gene>
<dbReference type="OrthoDB" id="1249607at2"/>
<dbReference type="STRING" id="561061.SAMN05660862_1746"/>
<organism evidence="3 4">
    <name type="scientific">Sphingobacterium psychroaquaticum</name>
    <dbReference type="NCBI Taxonomy" id="561061"/>
    <lineage>
        <taxon>Bacteria</taxon>
        <taxon>Pseudomonadati</taxon>
        <taxon>Bacteroidota</taxon>
        <taxon>Sphingobacteriia</taxon>
        <taxon>Sphingobacteriales</taxon>
        <taxon>Sphingobacteriaceae</taxon>
        <taxon>Sphingobacterium</taxon>
    </lineage>
</organism>
<feature type="transmembrane region" description="Helical" evidence="2">
    <location>
        <begin position="162"/>
        <end position="187"/>
    </location>
</feature>
<keyword evidence="2" id="KW-0472">Membrane</keyword>
<reference evidence="3 4" key="1">
    <citation type="submission" date="2017-04" db="EMBL/GenBank/DDBJ databases">
        <authorList>
            <person name="Afonso C.L."/>
            <person name="Miller P.J."/>
            <person name="Scott M.A."/>
            <person name="Spackman E."/>
            <person name="Goraichik I."/>
            <person name="Dimitrov K.M."/>
            <person name="Suarez D.L."/>
            <person name="Swayne D.E."/>
        </authorList>
    </citation>
    <scope>NUCLEOTIDE SEQUENCE [LARGE SCALE GENOMIC DNA]</scope>
    <source>
        <strain evidence="3 4">DSM 22418</strain>
    </source>
</reference>
<evidence type="ECO:0000256" key="2">
    <source>
        <dbReference type="SAM" id="Phobius"/>
    </source>
</evidence>
<sequence>MNFDELKKDWNADQPKDQDISTKIPAQENSKHPLERLQKSMRNEFWAQIIAIILLAGLPQMTDISSSYYITYYVAYSVLVVVSGYYLYGFYQFYKQINLFHSDTKGSLLRIYYELRLAMERYQSFGFLLLPFLLVWFGIYSTDLLQKKGKTIAEQLANGGQYAVVIAVLIVTFGTIAAIVLWTKYIYGKYAKELEKMIDDLDT</sequence>
<keyword evidence="2" id="KW-0812">Transmembrane</keyword>
<dbReference type="RefSeq" id="WP_085472519.1">
    <property type="nucleotide sequence ID" value="NZ_CP038029.1"/>
</dbReference>
<keyword evidence="2" id="KW-1133">Transmembrane helix</keyword>
<name>A0A1X7JHV4_9SPHI</name>
<feature type="transmembrane region" description="Helical" evidence="2">
    <location>
        <begin position="125"/>
        <end position="142"/>
    </location>
</feature>
<dbReference type="AlphaFoldDB" id="A0A1X7JHV4"/>
<feature type="transmembrane region" description="Helical" evidence="2">
    <location>
        <begin position="68"/>
        <end position="88"/>
    </location>
</feature>
<proteinExistence type="predicted"/>
<evidence type="ECO:0000313" key="3">
    <source>
        <dbReference type="EMBL" id="SMG27642.1"/>
    </source>
</evidence>
<keyword evidence="4" id="KW-1185">Reference proteome</keyword>
<accession>A0A1X7JHV4</accession>
<dbReference type="EMBL" id="FXAU01000003">
    <property type="protein sequence ID" value="SMG27642.1"/>
    <property type="molecule type" value="Genomic_DNA"/>
</dbReference>
<evidence type="ECO:0000313" key="4">
    <source>
        <dbReference type="Proteomes" id="UP000192980"/>
    </source>
</evidence>
<feature type="transmembrane region" description="Helical" evidence="2">
    <location>
        <begin position="45"/>
        <end position="62"/>
    </location>
</feature>
<dbReference type="Proteomes" id="UP000192980">
    <property type="component" value="Unassembled WGS sequence"/>
</dbReference>